<feature type="repeat" description="WD" evidence="15">
    <location>
        <begin position="271"/>
        <end position="299"/>
    </location>
</feature>
<evidence type="ECO:0000256" key="11">
    <source>
        <dbReference type="ARBA" id="ARBA00022927"/>
    </source>
</evidence>
<dbReference type="Pfam" id="PF00400">
    <property type="entry name" value="WD40"/>
    <property type="match status" value="1"/>
</dbReference>
<dbReference type="GO" id="GO:0015031">
    <property type="term" value="P:protein transport"/>
    <property type="evidence" value="ECO:0007669"/>
    <property type="project" value="UniProtKB-KW"/>
</dbReference>
<dbReference type="GO" id="GO:0090110">
    <property type="term" value="P:COPII-coated vesicle cargo loading"/>
    <property type="evidence" value="ECO:0007669"/>
    <property type="project" value="TreeGrafter"/>
</dbReference>
<feature type="region of interest" description="Disordered" evidence="16">
    <location>
        <begin position="1043"/>
        <end position="1079"/>
    </location>
</feature>
<evidence type="ECO:0000256" key="7">
    <source>
        <dbReference type="ARBA" id="ARBA00022574"/>
    </source>
</evidence>
<evidence type="ECO:0000256" key="16">
    <source>
        <dbReference type="SAM" id="MobiDB-lite"/>
    </source>
</evidence>
<dbReference type="EMBL" id="HE580267">
    <property type="protein sequence ID" value="CCD22445.1"/>
    <property type="molecule type" value="Genomic_DNA"/>
</dbReference>
<evidence type="ECO:0000256" key="14">
    <source>
        <dbReference type="ARBA" id="ARBA00025471"/>
    </source>
</evidence>
<dbReference type="GO" id="GO:0030127">
    <property type="term" value="C:COPII vesicle coat"/>
    <property type="evidence" value="ECO:0007669"/>
    <property type="project" value="EnsemblFungi"/>
</dbReference>
<protein>
    <recommendedName>
        <fullName evidence="5">Protein transport protein SEC31</fullName>
    </recommendedName>
    <alternativeName>
        <fullName evidence="4">Protein transport protein sec31</fullName>
    </alternativeName>
</protein>
<evidence type="ECO:0000256" key="10">
    <source>
        <dbReference type="ARBA" id="ARBA00022892"/>
    </source>
</evidence>
<evidence type="ECO:0000259" key="17">
    <source>
        <dbReference type="Pfam" id="PF07304"/>
    </source>
</evidence>
<dbReference type="OMA" id="AQWAFGG"/>
<dbReference type="eggNOG" id="KOG0307">
    <property type="taxonomic scope" value="Eukaryota"/>
</dbReference>
<feature type="compositionally biased region" description="Low complexity" evidence="16">
    <location>
        <begin position="984"/>
        <end position="995"/>
    </location>
</feature>
<dbReference type="SUPFAM" id="SSF47938">
    <property type="entry name" value="Functional domain of the splicing factor Prp18"/>
    <property type="match status" value="1"/>
</dbReference>
<evidence type="ECO:0000256" key="15">
    <source>
        <dbReference type="PROSITE-ProRule" id="PRU00221"/>
    </source>
</evidence>
<dbReference type="Pfam" id="PF12931">
    <property type="entry name" value="TPR_Sec16"/>
    <property type="match status" value="1"/>
</dbReference>
<dbReference type="GO" id="GO:1902953">
    <property type="term" value="P:positive regulation of ER to Golgi vesicle-mediated transport"/>
    <property type="evidence" value="ECO:0007669"/>
    <property type="project" value="EnsemblFungi"/>
</dbReference>
<dbReference type="PROSITE" id="PS00678">
    <property type="entry name" value="WD_REPEATS_1"/>
    <property type="match status" value="1"/>
</dbReference>
<keyword evidence="20" id="KW-1185">Reference proteome</keyword>
<evidence type="ECO:0000256" key="6">
    <source>
        <dbReference type="ARBA" id="ARBA00022448"/>
    </source>
</evidence>
<dbReference type="GO" id="GO:0070971">
    <property type="term" value="C:endoplasmic reticulum exit site"/>
    <property type="evidence" value="ECO:0007669"/>
    <property type="project" value="TreeGrafter"/>
</dbReference>
<dbReference type="KEGG" id="ndi:NDAI_0A02880"/>
<organism evidence="19 20">
    <name type="scientific">Naumovozyma dairenensis (strain ATCC 10597 / BCRC 20456 / CBS 421 / NBRC 0211 / NRRL Y-12639)</name>
    <name type="common">Saccharomyces dairenensis</name>
    <dbReference type="NCBI Taxonomy" id="1071378"/>
    <lineage>
        <taxon>Eukaryota</taxon>
        <taxon>Fungi</taxon>
        <taxon>Dikarya</taxon>
        <taxon>Ascomycota</taxon>
        <taxon>Saccharomycotina</taxon>
        <taxon>Saccharomycetes</taxon>
        <taxon>Saccharomycetales</taxon>
        <taxon>Saccharomycetaceae</taxon>
        <taxon>Naumovozyma</taxon>
    </lineage>
</organism>
<feature type="region of interest" description="Disordered" evidence="16">
    <location>
        <begin position="765"/>
        <end position="796"/>
    </location>
</feature>
<feature type="compositionally biased region" description="Polar residues" evidence="16">
    <location>
        <begin position="1058"/>
        <end position="1072"/>
    </location>
</feature>
<evidence type="ECO:0000256" key="1">
    <source>
        <dbReference type="ARBA" id="ARBA00004299"/>
    </source>
</evidence>
<name>G0W3Q7_NAUDC</name>
<dbReference type="OrthoDB" id="542917at2759"/>
<gene>
    <name evidence="19" type="primary">NDAI0A02880</name>
    <name evidence="19" type="ordered locus">NDAI_0A02880</name>
</gene>
<sequence>MVKLAEYSRTATFAWSHHKIPYLITGTASGTVDANFSSDSTLELWSLLSTDTNKPVTSLTTDAKFNDLDWSHTNDFIAGALDNGKIELFSFEKNSDIPSLKSISQFAKHTGATKVVRFNPKQTNLFASGGSNNGEIFIWDVTKLTPTTKEYTPQAPGVPLSQIAEITSLAWNKSLAHVFASAGSTTHASIWDLKAKKEVIHLNYTSPTTGLKPQLSVVEWHPMNSTRVATATGADKDPSILVWDLRNSNIPLQVMSQTQTQGGILSLDWCSQDESLMLASGRDNTVTLWNPETGKQLTTYPSRTNWCFKTQFAPESPDIFASASFDSKIEVVTLQDLTNELDKQETVSKQSESEADFWNHVNQDDQHTKEKPIVWNAYTPKWYGAPSPAAHWGFGGKLVRIAQDGKSVILEKPNVKGLELNMELNDALKSNDFKPLINKRLAKKINKTNEDDWNLLEKISMDGKVEFLKDAFSFDDEDEDEEVIGGMEGEKESGHDSGDEFFEKIETNYQPSGPFTLEKDIDTKIIKNLVSNKYKEATKLSLESDLLMEALVIALDSEDEYLKDMVKNAYFAKTCSKSALSRIVYSISKKDVQDMIQNLDIEQWKLTLKTILKVYAEGSVEQKSSLVELGDKLLANNKRQDALVVYLAAESLDKMATLWLKEFPILEEQLKNEKDKTLYEAHSECLTEFIERFTVLSKFAGDDFKIHNEQLISKFLEFVEITAAGGNFELASSFLEILPKDNEEVNSEKERVLIAAGKTIAKATPTAATTTMGSRTRKPHYINSVNPHRGSNASYVPPMQNQPALPTGLQMYGGAPAATSQRAPSVVVTPKVNPYAADLSASVSAHGNRYAPPPNVGPISNKNVPFQQQQQQPNAMQQVNPPFVPPPNPYATTAAASLAAGSTPGSQPNAFVPLNSTGDQFGAGVDEQLTQLPPPVPSHMHSGQSPHLNRKANDGWNDLPIKIEAKPSRAKAVSVAKTGVTSGNAGNSGISSNVSPNMAGSTNMPPPPLSRATSSASMMTPGQPPVRSSRIPSLTQINGNIGGIPVKQPVNPYAPPAQTASRMSSVAQSPAKASSPYAPQLSSVSIAPSTNPYAPNTLASNPTLPPNTYGSNAPPMRTEVPPAQQIGPPPINRKRGAQSPAHATNATEILNKAQNASLSMEGTSPLTTRENSVNIENVQAVGIPEDQQPIVDYLKEELVRVTPLTPKEYHKQLKDCDKRLKILYGHLERQDLLTQPTINELKELVECMKQKDYTKAMQIHTDIGTNHPEEGGNWLTGVKRLIGLADATA</sequence>
<comment type="similarity">
    <text evidence="3">Belongs to the WD repeat SEC31 family.</text>
</comment>
<evidence type="ECO:0000256" key="9">
    <source>
        <dbReference type="ARBA" id="ARBA00022824"/>
    </source>
</evidence>
<keyword evidence="9" id="KW-0256">Endoplasmic reticulum</keyword>
<dbReference type="InterPro" id="IPR040251">
    <property type="entry name" value="SEC31-like"/>
</dbReference>
<keyword evidence="7 15" id="KW-0853">WD repeat</keyword>
<keyword evidence="12" id="KW-0472">Membrane</keyword>
<proteinExistence type="inferred from homology"/>
<dbReference type="SUPFAM" id="SSF50978">
    <property type="entry name" value="WD40 repeat-like"/>
    <property type="match status" value="1"/>
</dbReference>
<dbReference type="HOGENOM" id="CLU_003033_2_0_1"/>
<dbReference type="GeneID" id="11493622"/>
<keyword evidence="6" id="KW-0813">Transport</keyword>
<dbReference type="PANTHER" id="PTHR13923:SF11">
    <property type="entry name" value="SECRETORY 31, ISOFORM D"/>
    <property type="match status" value="1"/>
</dbReference>
<dbReference type="SMART" id="SM00320">
    <property type="entry name" value="WD40"/>
    <property type="match status" value="5"/>
</dbReference>
<keyword evidence="13" id="KW-0968">Cytoplasmic vesicle</keyword>
<dbReference type="PANTHER" id="PTHR13923">
    <property type="entry name" value="SEC31-RELATED PROTEIN"/>
    <property type="match status" value="1"/>
</dbReference>
<dbReference type="InterPro" id="IPR019775">
    <property type="entry name" value="WD40_repeat_CS"/>
</dbReference>
<keyword evidence="10" id="KW-0931">ER-Golgi transport</keyword>
<dbReference type="Proteomes" id="UP000000689">
    <property type="component" value="Chromosome 1"/>
</dbReference>
<accession>G0W3Q7</accession>
<comment type="subcellular location">
    <subcellularLocation>
        <location evidence="1">Cytoplasmic vesicle</location>
        <location evidence="1">COPII-coated vesicle membrane</location>
        <topology evidence="1">Peripheral membrane protein</topology>
        <orientation evidence="1">Cytoplasmic side</orientation>
    </subcellularLocation>
    <subcellularLocation>
        <location evidence="2">Endoplasmic reticulum membrane</location>
        <topology evidence="2">Peripheral membrane protein</topology>
        <orientation evidence="2">Cytoplasmic side</orientation>
    </subcellularLocation>
</comment>
<evidence type="ECO:0000256" key="2">
    <source>
        <dbReference type="ARBA" id="ARBA00004397"/>
    </source>
</evidence>
<feature type="region of interest" description="Disordered" evidence="16">
    <location>
        <begin position="1093"/>
        <end position="1142"/>
    </location>
</feature>
<dbReference type="STRING" id="1071378.G0W3Q7"/>
<dbReference type="Gene3D" id="2.20.25.400">
    <property type="match status" value="1"/>
</dbReference>
<evidence type="ECO:0000259" key="18">
    <source>
        <dbReference type="Pfam" id="PF12931"/>
    </source>
</evidence>
<dbReference type="Gene3D" id="6.10.140.1600">
    <property type="match status" value="1"/>
</dbReference>
<dbReference type="RefSeq" id="XP_003667688.1">
    <property type="nucleotide sequence ID" value="XM_003667640.1"/>
</dbReference>
<reference evidence="19 20" key="1">
    <citation type="journal article" date="2011" name="Proc. Natl. Acad. Sci. U.S.A.">
        <title>Evolutionary erosion of yeast sex chromosomes by mating-type switching accidents.</title>
        <authorList>
            <person name="Gordon J.L."/>
            <person name="Armisen D."/>
            <person name="Proux-Wera E."/>
            <person name="Oheigeartaigh S.S."/>
            <person name="Byrne K.P."/>
            <person name="Wolfe K.H."/>
        </authorList>
    </citation>
    <scope>NUCLEOTIDE SEQUENCE [LARGE SCALE GENOMIC DNA]</scope>
    <source>
        <strain evidence="20">ATCC 10597 / BCRC 20456 / CBS 421 / NBRC 0211 / NRRL Y-12639</strain>
    </source>
</reference>
<evidence type="ECO:0000256" key="3">
    <source>
        <dbReference type="ARBA" id="ARBA00009358"/>
    </source>
</evidence>
<evidence type="ECO:0000256" key="4">
    <source>
        <dbReference type="ARBA" id="ARBA00013507"/>
    </source>
</evidence>
<comment type="function">
    <text evidence="14">Component of the coat protein complex II (COPII) which promotes the formation of transport vesicles from the endoplasmic reticulum (ER). The coat has two main functions, the physical deformation of the endoplasmic reticulum membrane into vesicles and the selection of cargo molecules.</text>
</comment>
<dbReference type="Gene3D" id="1.20.940.10">
    <property type="entry name" value="Functional domain of the splicing factor Prp18"/>
    <property type="match status" value="1"/>
</dbReference>
<dbReference type="InterPro" id="IPR001680">
    <property type="entry name" value="WD40_rpt"/>
</dbReference>
<dbReference type="GO" id="GO:0005198">
    <property type="term" value="F:structural molecule activity"/>
    <property type="evidence" value="ECO:0007669"/>
    <property type="project" value="EnsemblFungi"/>
</dbReference>
<dbReference type="InterPro" id="IPR009917">
    <property type="entry name" value="SRA1/Sec31"/>
</dbReference>
<evidence type="ECO:0000256" key="8">
    <source>
        <dbReference type="ARBA" id="ARBA00022737"/>
    </source>
</evidence>
<dbReference type="InterPro" id="IPR024298">
    <property type="entry name" value="Sec16_Sec23-bd"/>
</dbReference>
<evidence type="ECO:0000256" key="12">
    <source>
        <dbReference type="ARBA" id="ARBA00023136"/>
    </source>
</evidence>
<feature type="domain" description="SRA1/Sec31" evidence="17">
    <location>
        <begin position="1204"/>
        <end position="1283"/>
    </location>
</feature>
<dbReference type="GO" id="GO:0007029">
    <property type="term" value="P:endoplasmic reticulum organization"/>
    <property type="evidence" value="ECO:0007669"/>
    <property type="project" value="TreeGrafter"/>
</dbReference>
<dbReference type="GO" id="GO:0005789">
    <property type="term" value="C:endoplasmic reticulum membrane"/>
    <property type="evidence" value="ECO:0007669"/>
    <property type="project" value="UniProtKB-SubCell"/>
</dbReference>
<dbReference type="InterPro" id="IPR015943">
    <property type="entry name" value="WD40/YVTN_repeat-like_dom_sf"/>
</dbReference>
<keyword evidence="8" id="KW-0677">Repeat</keyword>
<feature type="domain" description="Sec16 Sec23-binding" evidence="18">
    <location>
        <begin position="525"/>
        <end position="705"/>
    </location>
</feature>
<evidence type="ECO:0000256" key="5">
    <source>
        <dbReference type="ARBA" id="ARBA00021236"/>
    </source>
</evidence>
<evidence type="ECO:0000313" key="19">
    <source>
        <dbReference type="EMBL" id="CCD22445.1"/>
    </source>
</evidence>
<dbReference type="Gene3D" id="1.25.40.980">
    <property type="match status" value="1"/>
</dbReference>
<dbReference type="PROSITE" id="PS50082">
    <property type="entry name" value="WD_REPEATS_2"/>
    <property type="match status" value="1"/>
</dbReference>
<dbReference type="GO" id="GO:0070863">
    <property type="term" value="P:positive regulation of protein exit from endoplasmic reticulum"/>
    <property type="evidence" value="ECO:0007669"/>
    <property type="project" value="EnsemblFungi"/>
</dbReference>
<dbReference type="Gene3D" id="2.130.10.10">
    <property type="entry name" value="YVTN repeat-like/Quinoprotein amine dehydrogenase"/>
    <property type="match status" value="1"/>
</dbReference>
<evidence type="ECO:0000256" key="13">
    <source>
        <dbReference type="ARBA" id="ARBA00023329"/>
    </source>
</evidence>
<evidence type="ECO:0000313" key="20">
    <source>
        <dbReference type="Proteomes" id="UP000000689"/>
    </source>
</evidence>
<dbReference type="InterPro" id="IPR036322">
    <property type="entry name" value="WD40_repeat_dom_sf"/>
</dbReference>
<feature type="compositionally biased region" description="Polar residues" evidence="16">
    <location>
        <begin position="1093"/>
        <end position="1111"/>
    </location>
</feature>
<feature type="compositionally biased region" description="Polar residues" evidence="16">
    <location>
        <begin position="783"/>
        <end position="796"/>
    </location>
</feature>
<dbReference type="Pfam" id="PF07304">
    <property type="entry name" value="SRA1"/>
    <property type="match status" value="1"/>
</dbReference>
<feature type="compositionally biased region" description="Polar residues" evidence="16">
    <location>
        <begin position="1011"/>
        <end position="1020"/>
    </location>
</feature>
<dbReference type="InterPro" id="IPR021614">
    <property type="entry name" value="Sec31"/>
</dbReference>
<dbReference type="Pfam" id="PF11549">
    <property type="entry name" value="Sec31"/>
    <property type="match status" value="1"/>
</dbReference>
<keyword evidence="11" id="KW-0653">Protein transport</keyword>
<feature type="region of interest" description="Disordered" evidence="16">
    <location>
        <begin position="984"/>
        <end position="1031"/>
    </location>
</feature>